<keyword evidence="3 8" id="KW-1133">Transmembrane helix</keyword>
<evidence type="ECO:0000256" key="4">
    <source>
        <dbReference type="ARBA" id="ARBA00023040"/>
    </source>
</evidence>
<feature type="transmembrane region" description="Helical" evidence="8">
    <location>
        <begin position="94"/>
        <end position="119"/>
    </location>
</feature>
<evidence type="ECO:0000256" key="6">
    <source>
        <dbReference type="ARBA" id="ARBA00023170"/>
    </source>
</evidence>
<protein>
    <submittedName>
        <fullName evidence="11">Allatostatin-A receptor-like isoform X1</fullName>
    </submittedName>
    <submittedName>
        <fullName evidence="12">Allatostatin-A receptor-like isoform X2</fullName>
    </submittedName>
</protein>
<evidence type="ECO:0000256" key="5">
    <source>
        <dbReference type="ARBA" id="ARBA00023136"/>
    </source>
</evidence>
<evidence type="ECO:0000256" key="8">
    <source>
        <dbReference type="SAM" id="Phobius"/>
    </source>
</evidence>
<feature type="domain" description="G-protein coupled receptors family 1 profile" evidence="9">
    <location>
        <begin position="73"/>
        <end position="129"/>
    </location>
</feature>
<evidence type="ECO:0000256" key="2">
    <source>
        <dbReference type="ARBA" id="ARBA00022692"/>
    </source>
</evidence>
<dbReference type="RefSeq" id="XP_014676783.1">
    <property type="nucleotide sequence ID" value="XM_014821297.1"/>
</dbReference>
<dbReference type="GeneID" id="106816677"/>
<dbReference type="PANTHER" id="PTHR24243:SF233">
    <property type="entry name" value="THYROTROPIN-RELEASING HORMONE RECEPTOR"/>
    <property type="match status" value="1"/>
</dbReference>
<feature type="transmembrane region" description="Helical" evidence="8">
    <location>
        <begin position="61"/>
        <end position="82"/>
    </location>
</feature>
<evidence type="ECO:0000313" key="10">
    <source>
        <dbReference type="Proteomes" id="UP000695022"/>
    </source>
</evidence>
<dbReference type="InterPro" id="IPR000276">
    <property type="entry name" value="GPCR_Rhodpsn"/>
</dbReference>
<dbReference type="Pfam" id="PF00001">
    <property type="entry name" value="7tm_1"/>
    <property type="match status" value="1"/>
</dbReference>
<evidence type="ECO:0000313" key="12">
    <source>
        <dbReference type="RefSeq" id="XP_014676784.1"/>
    </source>
</evidence>
<reference evidence="11 12" key="1">
    <citation type="submission" date="2025-05" db="UniProtKB">
        <authorList>
            <consortium name="RefSeq"/>
        </authorList>
    </citation>
    <scope>IDENTIFICATION</scope>
</reference>
<evidence type="ECO:0000256" key="7">
    <source>
        <dbReference type="ARBA" id="ARBA00023224"/>
    </source>
</evidence>
<dbReference type="Proteomes" id="UP000695022">
    <property type="component" value="Unplaced"/>
</dbReference>
<sequence>MLPSQLTSPGNASAAMSANDSLLSALCQLNASSLAAANCTWLADGSEMPTTPQYIITCSTVFYVLIFLLGTVGNVLVVFVVAANKDMINSTNIFLVNLSVADLLVIVVCMPSALVDIYAKEIWYLGEIM</sequence>
<evidence type="ECO:0000313" key="11">
    <source>
        <dbReference type="RefSeq" id="XP_014676783.1"/>
    </source>
</evidence>
<proteinExistence type="predicted"/>
<keyword evidence="4" id="KW-0297">G-protein coupled receptor</keyword>
<dbReference type="RefSeq" id="XP_014676784.1">
    <property type="nucleotide sequence ID" value="XM_014821298.1"/>
</dbReference>
<keyword evidence="2 8" id="KW-0812">Transmembrane</keyword>
<evidence type="ECO:0000259" key="9">
    <source>
        <dbReference type="PROSITE" id="PS50262"/>
    </source>
</evidence>
<keyword evidence="7" id="KW-0807">Transducer</keyword>
<dbReference type="PROSITE" id="PS50262">
    <property type="entry name" value="G_PROTEIN_RECEP_F1_2"/>
    <property type="match status" value="1"/>
</dbReference>
<name>A0ABM1EX62_PRICU</name>
<comment type="subcellular location">
    <subcellularLocation>
        <location evidence="1">Membrane</location>
        <topology evidence="1">Multi-pass membrane protein</topology>
    </subcellularLocation>
</comment>
<dbReference type="SUPFAM" id="SSF81321">
    <property type="entry name" value="Family A G protein-coupled receptor-like"/>
    <property type="match status" value="1"/>
</dbReference>
<keyword evidence="10" id="KW-1185">Reference proteome</keyword>
<dbReference type="PRINTS" id="PR00237">
    <property type="entry name" value="GPCRRHODOPSN"/>
</dbReference>
<keyword evidence="6" id="KW-0675">Receptor</keyword>
<dbReference type="Gene3D" id="1.20.1070.10">
    <property type="entry name" value="Rhodopsin 7-helix transmembrane proteins"/>
    <property type="match status" value="1"/>
</dbReference>
<evidence type="ECO:0000256" key="1">
    <source>
        <dbReference type="ARBA" id="ARBA00004141"/>
    </source>
</evidence>
<evidence type="ECO:0000256" key="3">
    <source>
        <dbReference type="ARBA" id="ARBA00022989"/>
    </source>
</evidence>
<organism evidence="10 11">
    <name type="scientific">Priapulus caudatus</name>
    <name type="common">Priapulid worm</name>
    <dbReference type="NCBI Taxonomy" id="37621"/>
    <lineage>
        <taxon>Eukaryota</taxon>
        <taxon>Metazoa</taxon>
        <taxon>Ecdysozoa</taxon>
        <taxon>Scalidophora</taxon>
        <taxon>Priapulida</taxon>
        <taxon>Priapulimorpha</taxon>
        <taxon>Priapulimorphida</taxon>
        <taxon>Priapulidae</taxon>
        <taxon>Priapulus</taxon>
    </lineage>
</organism>
<dbReference type="InterPro" id="IPR017452">
    <property type="entry name" value="GPCR_Rhodpsn_7TM"/>
</dbReference>
<gene>
    <name evidence="11 12" type="primary">LOC106816677</name>
</gene>
<accession>A0ABM1EX62</accession>
<keyword evidence="5 8" id="KW-0472">Membrane</keyword>
<dbReference type="PANTHER" id="PTHR24243">
    <property type="entry name" value="G-PROTEIN COUPLED RECEPTOR"/>
    <property type="match status" value="1"/>
</dbReference>